<feature type="transmembrane region" description="Helical" evidence="6">
    <location>
        <begin position="51"/>
        <end position="71"/>
    </location>
</feature>
<keyword evidence="8" id="KW-1185">Reference proteome</keyword>
<feature type="transmembrane region" description="Helical" evidence="6">
    <location>
        <begin position="148"/>
        <end position="168"/>
    </location>
</feature>
<feature type="transmembrane region" description="Helical" evidence="6">
    <location>
        <begin position="21"/>
        <end position="39"/>
    </location>
</feature>
<dbReference type="Proteomes" id="UP000320582">
    <property type="component" value="Unassembled WGS sequence"/>
</dbReference>
<dbReference type="RefSeq" id="WP_142079266.1">
    <property type="nucleotide sequence ID" value="NZ_VFPT01000001.1"/>
</dbReference>
<feature type="transmembrane region" description="Helical" evidence="6">
    <location>
        <begin position="280"/>
        <end position="302"/>
    </location>
</feature>
<dbReference type="PANTHER" id="PTHR23519:SF1">
    <property type="entry name" value="AUTOPHAGY-RELATED PROTEIN 22"/>
    <property type="match status" value="1"/>
</dbReference>
<dbReference type="OrthoDB" id="9768783at2"/>
<name>A0A543K8Q5_9RHOB</name>
<evidence type="ECO:0000313" key="8">
    <source>
        <dbReference type="Proteomes" id="UP000320582"/>
    </source>
</evidence>
<dbReference type="Pfam" id="PF11700">
    <property type="entry name" value="ATG22"/>
    <property type="match status" value="2"/>
</dbReference>
<organism evidence="7 8">
    <name type="scientific">Roseinatronobacter monicus</name>
    <dbReference type="NCBI Taxonomy" id="393481"/>
    <lineage>
        <taxon>Bacteria</taxon>
        <taxon>Pseudomonadati</taxon>
        <taxon>Pseudomonadota</taxon>
        <taxon>Alphaproteobacteria</taxon>
        <taxon>Rhodobacterales</taxon>
        <taxon>Paracoccaceae</taxon>
        <taxon>Roseinatronobacter</taxon>
    </lineage>
</organism>
<proteinExistence type="predicted"/>
<dbReference type="InterPro" id="IPR036259">
    <property type="entry name" value="MFS_trans_sf"/>
</dbReference>
<evidence type="ECO:0000256" key="1">
    <source>
        <dbReference type="ARBA" id="ARBA00004127"/>
    </source>
</evidence>
<comment type="caution">
    <text evidence="7">The sequence shown here is derived from an EMBL/GenBank/DDBJ whole genome shotgun (WGS) entry which is preliminary data.</text>
</comment>
<dbReference type="SUPFAM" id="SSF103473">
    <property type="entry name" value="MFS general substrate transporter"/>
    <property type="match status" value="1"/>
</dbReference>
<evidence type="ECO:0000256" key="5">
    <source>
        <dbReference type="ARBA" id="ARBA00023136"/>
    </source>
</evidence>
<keyword evidence="3 6" id="KW-0812">Transmembrane</keyword>
<evidence type="ECO:0000313" key="7">
    <source>
        <dbReference type="EMBL" id="TQM91466.1"/>
    </source>
</evidence>
<evidence type="ECO:0000256" key="4">
    <source>
        <dbReference type="ARBA" id="ARBA00022989"/>
    </source>
</evidence>
<feature type="transmembrane region" description="Helical" evidence="6">
    <location>
        <begin position="390"/>
        <end position="412"/>
    </location>
</feature>
<dbReference type="InterPro" id="IPR050495">
    <property type="entry name" value="ATG22/LtaA_families"/>
</dbReference>
<sequence length="453" mass="48737">MTVLRKRIWGWWMFDWANQPYNILLLTFIFAPYFTSYVAPDPVSGQAMWGWMLAISGVLTAIFAPVLGAIADCSGSKKRWILLWSAMYVAGSSMLWWAVPDADQSRLIMILVAFAIGMVGLEYGIVFTNSLLPTLGKREDWGRISGTGWALGYIGGLISLFVMLLLLAENDRGVTLLGNAPILGLDPEAREGTRAVGPFAALWYMVFVIPFFLWVKEPPHRKAAAGAIQRGLTELKDSLRALPSRRSLFAYLGSSMVYRDALNGIYAFGGIYAAGVLEWSIVQIGVFGILAAAVGAVACVIAGRLDSRFGPKPVIVGAILLLIVVCTIIVGTDRTMVLFRPVVAGSSLPDIVFYICGALIGAGGGSLQAASRTMMVRQADPDRMTEGFGLYALSGKVISFIAPALIALATTVTGSQRLGVTPLIVLFVIGLILLLWVKAEGEPEFQCASPSSP</sequence>
<evidence type="ECO:0000256" key="3">
    <source>
        <dbReference type="ARBA" id="ARBA00022692"/>
    </source>
</evidence>
<dbReference type="AlphaFoldDB" id="A0A543K8Q5"/>
<dbReference type="Gene3D" id="1.20.1250.20">
    <property type="entry name" value="MFS general substrate transporter like domains"/>
    <property type="match status" value="1"/>
</dbReference>
<comment type="subcellular location">
    <subcellularLocation>
        <location evidence="1">Endomembrane system</location>
        <topology evidence="1">Multi-pass membrane protein</topology>
    </subcellularLocation>
</comment>
<keyword evidence="4 6" id="KW-1133">Transmembrane helix</keyword>
<keyword evidence="2" id="KW-0813">Transport</keyword>
<keyword evidence="5 6" id="KW-0472">Membrane</keyword>
<feature type="transmembrane region" description="Helical" evidence="6">
    <location>
        <begin position="80"/>
        <end position="99"/>
    </location>
</feature>
<dbReference type="GO" id="GO:0012505">
    <property type="term" value="C:endomembrane system"/>
    <property type="evidence" value="ECO:0007669"/>
    <property type="project" value="UniProtKB-SubCell"/>
</dbReference>
<feature type="transmembrane region" description="Helical" evidence="6">
    <location>
        <begin position="248"/>
        <end position="274"/>
    </location>
</feature>
<dbReference type="PANTHER" id="PTHR23519">
    <property type="entry name" value="AUTOPHAGY-RELATED PROTEIN 22"/>
    <property type="match status" value="1"/>
</dbReference>
<evidence type="ECO:0000256" key="2">
    <source>
        <dbReference type="ARBA" id="ARBA00022448"/>
    </source>
</evidence>
<protein>
    <submittedName>
        <fullName evidence="7">UMF1 family MFS transporter</fullName>
    </submittedName>
</protein>
<dbReference type="EMBL" id="VFPT01000001">
    <property type="protein sequence ID" value="TQM91466.1"/>
    <property type="molecule type" value="Genomic_DNA"/>
</dbReference>
<feature type="transmembrane region" description="Helical" evidence="6">
    <location>
        <begin position="351"/>
        <end position="370"/>
    </location>
</feature>
<feature type="transmembrane region" description="Helical" evidence="6">
    <location>
        <begin position="314"/>
        <end position="331"/>
    </location>
</feature>
<reference evidence="7 8" key="1">
    <citation type="submission" date="2019-06" db="EMBL/GenBank/DDBJ databases">
        <title>Genomic Encyclopedia of Archaeal and Bacterial Type Strains, Phase II (KMG-II): from individual species to whole genera.</title>
        <authorList>
            <person name="Goeker M."/>
        </authorList>
    </citation>
    <scope>NUCLEOTIDE SEQUENCE [LARGE SCALE GENOMIC DNA]</scope>
    <source>
        <strain evidence="7 8">DSM 18423</strain>
    </source>
</reference>
<evidence type="ECO:0000256" key="6">
    <source>
        <dbReference type="SAM" id="Phobius"/>
    </source>
</evidence>
<dbReference type="InterPro" id="IPR024671">
    <property type="entry name" value="Atg22-like"/>
</dbReference>
<gene>
    <name evidence="7" type="ORF">BD293_0010</name>
</gene>
<accession>A0A543K8Q5</accession>
<feature type="transmembrane region" description="Helical" evidence="6">
    <location>
        <begin position="195"/>
        <end position="215"/>
    </location>
</feature>
<feature type="transmembrane region" description="Helical" evidence="6">
    <location>
        <begin position="418"/>
        <end position="437"/>
    </location>
</feature>
<feature type="transmembrane region" description="Helical" evidence="6">
    <location>
        <begin position="105"/>
        <end position="127"/>
    </location>
</feature>